<keyword evidence="2" id="KW-1185">Reference proteome</keyword>
<dbReference type="EMBL" id="JAIMFO010000006">
    <property type="protein sequence ID" value="MBY4797792.1"/>
    <property type="molecule type" value="Genomic_DNA"/>
</dbReference>
<evidence type="ECO:0000313" key="1">
    <source>
        <dbReference type="EMBL" id="MBY4797792.1"/>
    </source>
</evidence>
<gene>
    <name evidence="1" type="ORF">K6V98_05410</name>
</gene>
<evidence type="ECO:0000313" key="2">
    <source>
        <dbReference type="Proteomes" id="UP000700908"/>
    </source>
</evidence>
<dbReference type="Proteomes" id="UP000700908">
    <property type="component" value="Unassembled WGS sequence"/>
</dbReference>
<comment type="caution">
    <text evidence="1">The sequence shown here is derived from an EMBL/GenBank/DDBJ whole genome shotgun (WGS) entry which is preliminary data.</text>
</comment>
<sequence length="156" mass="17052">MTFKEDGVKDHSESTDKVSLELDTMVQDMLNHMLDALAEGEWDGVILCYEDAQANRYDATFTEDGLEACLSAAERMVVHDAGSTPSQGIGKIVRYAIAYVGMVQDGDTYQDAILVSFYERGQKSGYSAYLPIANIGEGDRFVWGDPLPAGAEDPLI</sequence>
<protein>
    <recommendedName>
        <fullName evidence="3">Nuclear transport factor 2 family protein</fullName>
    </recommendedName>
</protein>
<evidence type="ECO:0008006" key="3">
    <source>
        <dbReference type="Google" id="ProtNLM"/>
    </source>
</evidence>
<organism evidence="1 2">
    <name type="scientific">Collinsella ureilytica</name>
    <dbReference type="NCBI Taxonomy" id="2869515"/>
    <lineage>
        <taxon>Bacteria</taxon>
        <taxon>Bacillati</taxon>
        <taxon>Actinomycetota</taxon>
        <taxon>Coriobacteriia</taxon>
        <taxon>Coriobacteriales</taxon>
        <taxon>Coriobacteriaceae</taxon>
        <taxon>Collinsella</taxon>
    </lineage>
</organism>
<proteinExistence type="predicted"/>
<name>A0ABS7MKH4_9ACTN</name>
<accession>A0ABS7MKH4</accession>
<reference evidence="1 2" key="1">
    <citation type="submission" date="2021-08" db="EMBL/GenBank/DDBJ databases">
        <title>Collinsella faecalis sp. nov. isolated from swine faeces.</title>
        <authorList>
            <person name="Oh B.S."/>
            <person name="Lee J.H."/>
        </authorList>
    </citation>
    <scope>NUCLEOTIDE SEQUENCE [LARGE SCALE GENOMIC DNA]</scope>
    <source>
        <strain evidence="1 2">AGMB00827</strain>
    </source>
</reference>